<name>A0A445CN98_ARAHY</name>
<sequence>MGFFAHMCGGYRNLYFISKDLYNYMDGVRQSRIVEGDASAAICYLKGKDEYWVEMITSFGLEDND</sequence>
<keyword evidence="2" id="KW-1185">Reference proteome</keyword>
<accession>A0A445CN98</accession>
<dbReference type="EMBL" id="SDMP01000006">
    <property type="protein sequence ID" value="RYR52402.1"/>
    <property type="molecule type" value="Genomic_DNA"/>
</dbReference>
<protein>
    <submittedName>
        <fullName evidence="1">Uncharacterized protein</fullName>
    </submittedName>
</protein>
<proteinExistence type="predicted"/>
<dbReference type="Proteomes" id="UP000289738">
    <property type="component" value="Chromosome A06"/>
</dbReference>
<evidence type="ECO:0000313" key="2">
    <source>
        <dbReference type="Proteomes" id="UP000289738"/>
    </source>
</evidence>
<comment type="caution">
    <text evidence="1">The sequence shown here is derived from an EMBL/GenBank/DDBJ whole genome shotgun (WGS) entry which is preliminary data.</text>
</comment>
<evidence type="ECO:0000313" key="1">
    <source>
        <dbReference type="EMBL" id="RYR52402.1"/>
    </source>
</evidence>
<gene>
    <name evidence="1" type="ORF">Ahy_A06g027327</name>
</gene>
<dbReference type="AlphaFoldDB" id="A0A445CN98"/>
<reference evidence="1 2" key="1">
    <citation type="submission" date="2019-01" db="EMBL/GenBank/DDBJ databases">
        <title>Sequencing of cultivated peanut Arachis hypogaea provides insights into genome evolution and oil improvement.</title>
        <authorList>
            <person name="Chen X."/>
        </authorList>
    </citation>
    <scope>NUCLEOTIDE SEQUENCE [LARGE SCALE GENOMIC DNA]</scope>
    <source>
        <strain evidence="2">cv. Fuhuasheng</strain>
        <tissue evidence="1">Leaves</tissue>
    </source>
</reference>
<organism evidence="1 2">
    <name type="scientific">Arachis hypogaea</name>
    <name type="common">Peanut</name>
    <dbReference type="NCBI Taxonomy" id="3818"/>
    <lineage>
        <taxon>Eukaryota</taxon>
        <taxon>Viridiplantae</taxon>
        <taxon>Streptophyta</taxon>
        <taxon>Embryophyta</taxon>
        <taxon>Tracheophyta</taxon>
        <taxon>Spermatophyta</taxon>
        <taxon>Magnoliopsida</taxon>
        <taxon>eudicotyledons</taxon>
        <taxon>Gunneridae</taxon>
        <taxon>Pentapetalae</taxon>
        <taxon>rosids</taxon>
        <taxon>fabids</taxon>
        <taxon>Fabales</taxon>
        <taxon>Fabaceae</taxon>
        <taxon>Papilionoideae</taxon>
        <taxon>50 kb inversion clade</taxon>
        <taxon>dalbergioids sensu lato</taxon>
        <taxon>Dalbergieae</taxon>
        <taxon>Pterocarpus clade</taxon>
        <taxon>Arachis</taxon>
    </lineage>
</organism>